<organism evidence="2">
    <name type="scientific">Oryza alta</name>
    <dbReference type="NCBI Taxonomy" id="52545"/>
    <lineage>
        <taxon>Eukaryota</taxon>
        <taxon>Viridiplantae</taxon>
        <taxon>Streptophyta</taxon>
        <taxon>Embryophyta</taxon>
        <taxon>Tracheophyta</taxon>
        <taxon>Spermatophyta</taxon>
        <taxon>Magnoliopsida</taxon>
        <taxon>Liliopsida</taxon>
        <taxon>Poales</taxon>
        <taxon>Poaceae</taxon>
        <taxon>BOP clade</taxon>
        <taxon>Oryzoideae</taxon>
        <taxon>Oryzeae</taxon>
        <taxon>Oryzinae</taxon>
        <taxon>Oryza</taxon>
    </lineage>
</organism>
<dbReference type="InterPro" id="IPR036047">
    <property type="entry name" value="F-box-like_dom_sf"/>
</dbReference>
<dbReference type="PANTHER" id="PTHR34223">
    <property type="entry name" value="OS11G0201299 PROTEIN"/>
    <property type="match status" value="1"/>
</dbReference>
<sequence length="302" mass="34138">MATPPPVADDDGDRISELPDDVLEHMLSFLPAHDAVRTSLLARRWRHLWRSAPGLRVTGVKGWRSADTFARYVDTLLRLRSSPHAPPVDACHFDFRSSDFDFDNSWLANGSAAATEQLRGWIHRAVGRNGGVRELHFSPWDHDDDSFEFVERVVPAHGFYYRQSSGDDGSVLLNGLTEITTLDLSAGYKGAIINRDLEWSLIFSKLKTLVLSDWSIVADNFSALTYFLRYSPILEKLTLQFTEASPIVLMNSEEQYNTSEQSFASNHLNIVEIECKEMTTVSCVRCRDHCSEYVGKEIISHP</sequence>
<evidence type="ECO:0000259" key="1">
    <source>
        <dbReference type="PROSITE" id="PS50181"/>
    </source>
</evidence>
<dbReference type="PANTHER" id="PTHR34223:SF51">
    <property type="entry name" value="OS06G0556300 PROTEIN"/>
    <property type="match status" value="1"/>
</dbReference>
<protein>
    <submittedName>
        <fullName evidence="2">F-box family-4</fullName>
    </submittedName>
</protein>
<gene>
    <name evidence="2" type="ORF">OA_BBa237I11.13</name>
</gene>
<dbReference type="InterPro" id="IPR053197">
    <property type="entry name" value="F-box_SCFL_complex_component"/>
</dbReference>
<dbReference type="AlphaFoldDB" id="E0CW67"/>
<dbReference type="Pfam" id="PF00646">
    <property type="entry name" value="F-box"/>
    <property type="match status" value="1"/>
</dbReference>
<dbReference type="InterPro" id="IPR053781">
    <property type="entry name" value="F-box_AtFBL13-like"/>
</dbReference>
<accession>E0CW67</accession>
<dbReference type="Gene3D" id="1.20.1280.50">
    <property type="match status" value="1"/>
</dbReference>
<dbReference type="SMART" id="SM00256">
    <property type="entry name" value="FBOX"/>
    <property type="match status" value="1"/>
</dbReference>
<dbReference type="EMBL" id="GQ203297">
    <property type="protein sequence ID" value="ACS49601.1"/>
    <property type="molecule type" value="Genomic_DNA"/>
</dbReference>
<reference evidence="2" key="2">
    <citation type="journal article" date="2010" name="Plant J.">
        <title>Spatio-temporal patterns of genome evolution in allotetraploid species of the genus Oryza.</title>
        <authorList>
            <person name="Ammiraju J.S."/>
            <person name="Fan C."/>
            <person name="Yu Y."/>
            <person name="Song X."/>
            <person name="Cranston K.A."/>
            <person name="Pontaroli A.C."/>
            <person name="Lu F."/>
            <person name="Sanyal A."/>
            <person name="Jiang N."/>
            <person name="Rambo T."/>
            <person name="Currie J."/>
            <person name="Collura K."/>
            <person name="Talag J."/>
            <person name="Bennetzen J.L."/>
            <person name="Chen M."/>
            <person name="Jackson S."/>
            <person name="Wing R.A."/>
        </authorList>
    </citation>
    <scope>NUCLEOTIDE SEQUENCE</scope>
</reference>
<proteinExistence type="predicted"/>
<feature type="domain" description="F-box" evidence="1">
    <location>
        <begin position="12"/>
        <end position="66"/>
    </location>
</feature>
<reference evidence="2" key="1">
    <citation type="submission" date="2009-05" db="EMBL/GenBank/DDBJ databases">
        <authorList>
            <person name="Ammiraju J.S.S."/>
            <person name="Lu F."/>
            <person name="Sanyal A."/>
            <person name="Song X."/>
            <person name="Jiang N."/>
            <person name="Pontaroli A.C."/>
            <person name="Rambo T."/>
            <person name="Currie J."/>
            <person name="Kollura K."/>
            <person name="Talag J."/>
            <person name="Fan C."/>
            <person name="Goicoechea J.L."/>
            <person name="Zuccolo A."/>
            <person name="Bennetzen J.L."/>
            <person name="Chen M."/>
            <person name="Jackson S."/>
            <person name="Wing R.A."/>
        </authorList>
    </citation>
    <scope>NUCLEOTIDE SEQUENCE</scope>
</reference>
<dbReference type="CDD" id="cd22160">
    <property type="entry name" value="F-box_AtFBL13-like"/>
    <property type="match status" value="1"/>
</dbReference>
<name>E0CW67_9ORYZ</name>
<evidence type="ECO:0000313" key="2">
    <source>
        <dbReference type="EMBL" id="ACS49601.1"/>
    </source>
</evidence>
<dbReference type="SUPFAM" id="SSF81383">
    <property type="entry name" value="F-box domain"/>
    <property type="match status" value="1"/>
</dbReference>
<dbReference type="InterPro" id="IPR001810">
    <property type="entry name" value="F-box_dom"/>
</dbReference>
<dbReference type="PROSITE" id="PS50181">
    <property type="entry name" value="FBOX"/>
    <property type="match status" value="1"/>
</dbReference>